<dbReference type="EMBL" id="JADBEL010000002">
    <property type="protein sequence ID" value="MBE1553644.1"/>
    <property type="molecule type" value="Genomic_DNA"/>
</dbReference>
<accession>A0A927MLB7</accession>
<comment type="caution">
    <text evidence="3">The sequence shown here is derived from an EMBL/GenBank/DDBJ whole genome shotgun (WGS) entry which is preliminary data.</text>
</comment>
<dbReference type="Proteomes" id="UP000658225">
    <property type="component" value="Unassembled WGS sequence"/>
</dbReference>
<dbReference type="RefSeq" id="WP_192597450.1">
    <property type="nucleotide sequence ID" value="NZ_JADBEL010000002.1"/>
</dbReference>
<protein>
    <recommendedName>
        <fullName evidence="5">Lipoprotein</fullName>
    </recommendedName>
</protein>
<name>A0A927MLB7_9BACL</name>
<feature type="region of interest" description="Disordered" evidence="1">
    <location>
        <begin position="22"/>
        <end position="65"/>
    </location>
</feature>
<evidence type="ECO:0000256" key="1">
    <source>
        <dbReference type="SAM" id="MobiDB-lite"/>
    </source>
</evidence>
<keyword evidence="4" id="KW-1185">Reference proteome</keyword>
<dbReference type="AlphaFoldDB" id="A0A927MLB7"/>
<dbReference type="PROSITE" id="PS51257">
    <property type="entry name" value="PROKAR_LIPOPROTEIN"/>
    <property type="match status" value="1"/>
</dbReference>
<organism evidence="3 4">
    <name type="scientific">Sporosarcina limicola</name>
    <dbReference type="NCBI Taxonomy" id="34101"/>
    <lineage>
        <taxon>Bacteria</taxon>
        <taxon>Bacillati</taxon>
        <taxon>Bacillota</taxon>
        <taxon>Bacilli</taxon>
        <taxon>Bacillales</taxon>
        <taxon>Caryophanaceae</taxon>
        <taxon>Sporosarcina</taxon>
    </lineage>
</organism>
<keyword evidence="2" id="KW-0732">Signal</keyword>
<feature type="compositionally biased region" description="Acidic residues" evidence="1">
    <location>
        <begin position="50"/>
        <end position="59"/>
    </location>
</feature>
<sequence length="230" mass="25011">MKSKWSLLYTAIAAALLLSACGTETGKDSPDNSTSGSKVAVAEPEKNGDVEEEEEEEEKEAIVPEKAEVAEIDKTGAIDKSIDGQLMNEAKLTKSDEQGYAMSVLPAYKLASEEPGRDSLAAVENESVFMRIETMTNEEGTYDYLVENMVDVLEASSNGRTPVELTEEASTPTGEGIKNVKVLSVQAESSTVTGIVFERGDILVRLTIFDSPKEEHFESFLRMGETIIKN</sequence>
<evidence type="ECO:0000256" key="2">
    <source>
        <dbReference type="SAM" id="SignalP"/>
    </source>
</evidence>
<evidence type="ECO:0008006" key="5">
    <source>
        <dbReference type="Google" id="ProtNLM"/>
    </source>
</evidence>
<proteinExistence type="predicted"/>
<feature type="chain" id="PRO_5039182813" description="Lipoprotein" evidence="2">
    <location>
        <begin position="21"/>
        <end position="230"/>
    </location>
</feature>
<gene>
    <name evidence="3" type="ORF">H4683_000718</name>
</gene>
<reference evidence="3" key="1">
    <citation type="submission" date="2020-10" db="EMBL/GenBank/DDBJ databases">
        <title>Genomic Encyclopedia of Type Strains, Phase IV (KMG-IV): sequencing the most valuable type-strain genomes for metagenomic binning, comparative biology and taxonomic classification.</title>
        <authorList>
            <person name="Goeker M."/>
        </authorList>
    </citation>
    <scope>NUCLEOTIDE SEQUENCE</scope>
    <source>
        <strain evidence="3">DSM 13886</strain>
    </source>
</reference>
<feature type="signal peptide" evidence="2">
    <location>
        <begin position="1"/>
        <end position="20"/>
    </location>
</feature>
<evidence type="ECO:0000313" key="4">
    <source>
        <dbReference type="Proteomes" id="UP000658225"/>
    </source>
</evidence>
<evidence type="ECO:0000313" key="3">
    <source>
        <dbReference type="EMBL" id="MBE1553644.1"/>
    </source>
</evidence>